<protein>
    <recommendedName>
        <fullName evidence="1">Peptidase C19 ubiquitin carboxyl-terminal hydrolase domain-containing protein</fullName>
    </recommendedName>
</protein>
<dbReference type="InterPro" id="IPR038765">
    <property type="entry name" value="Papain-like_cys_pep_sf"/>
</dbReference>
<dbReference type="EMBL" id="JAINUF010000004">
    <property type="protein sequence ID" value="KAJ8364053.1"/>
    <property type="molecule type" value="Genomic_DNA"/>
</dbReference>
<dbReference type="Gene3D" id="3.90.70.10">
    <property type="entry name" value="Cysteine proteinases"/>
    <property type="match status" value="1"/>
</dbReference>
<accession>A0A9Q1J352</accession>
<comment type="caution">
    <text evidence="2">The sequence shown here is derived from an EMBL/GenBank/DDBJ whole genome shotgun (WGS) entry which is preliminary data.</text>
</comment>
<feature type="domain" description="Peptidase C19 ubiquitin carboxyl-terminal hydrolase" evidence="1">
    <location>
        <begin position="27"/>
        <end position="144"/>
    </location>
</feature>
<evidence type="ECO:0000313" key="3">
    <source>
        <dbReference type="Proteomes" id="UP001152622"/>
    </source>
</evidence>
<proteinExistence type="predicted"/>
<dbReference type="OrthoDB" id="289038at2759"/>
<dbReference type="SUPFAM" id="SSF54001">
    <property type="entry name" value="Cysteine proteinases"/>
    <property type="match status" value="1"/>
</dbReference>
<reference evidence="2" key="1">
    <citation type="journal article" date="2023" name="Science">
        <title>Genome structures resolve the early diversification of teleost fishes.</title>
        <authorList>
            <person name="Parey E."/>
            <person name="Louis A."/>
            <person name="Montfort J."/>
            <person name="Bouchez O."/>
            <person name="Roques C."/>
            <person name="Iampietro C."/>
            <person name="Lluch J."/>
            <person name="Castinel A."/>
            <person name="Donnadieu C."/>
            <person name="Desvignes T."/>
            <person name="Floi Bucao C."/>
            <person name="Jouanno E."/>
            <person name="Wen M."/>
            <person name="Mejri S."/>
            <person name="Dirks R."/>
            <person name="Jansen H."/>
            <person name="Henkel C."/>
            <person name="Chen W.J."/>
            <person name="Zahm M."/>
            <person name="Cabau C."/>
            <person name="Klopp C."/>
            <person name="Thompson A.W."/>
            <person name="Robinson-Rechavi M."/>
            <person name="Braasch I."/>
            <person name="Lecointre G."/>
            <person name="Bobe J."/>
            <person name="Postlethwait J.H."/>
            <person name="Berthelot C."/>
            <person name="Roest Crollius H."/>
            <person name="Guiguen Y."/>
        </authorList>
    </citation>
    <scope>NUCLEOTIDE SEQUENCE</scope>
    <source>
        <strain evidence="2">WJC10195</strain>
    </source>
</reference>
<dbReference type="GO" id="GO:0016579">
    <property type="term" value="P:protein deubiquitination"/>
    <property type="evidence" value="ECO:0007669"/>
    <property type="project" value="InterPro"/>
</dbReference>
<dbReference type="InterPro" id="IPR001394">
    <property type="entry name" value="Peptidase_C19_UCH"/>
</dbReference>
<evidence type="ECO:0000259" key="1">
    <source>
        <dbReference type="Pfam" id="PF00443"/>
    </source>
</evidence>
<dbReference type="AlphaFoldDB" id="A0A9Q1J352"/>
<sequence length="191" mass="21776">MFILYSLLFHRLEFQSCRKTQEEHISQDEIWRIDHTVLGCLAELHSARASCSRERKISLLKTLKRTISANYSDFCGNEQQDAHEFLSVLLSHLKEEGVSLRSRVCEVECQCHWCYGQLASVEQRLQSLPQVLVVQLKRFSLNSRGNLEEAARSAPHLLTAQPAGPQQGQCTKARDAQAPPDLLFTCCSLYR</sequence>
<gene>
    <name evidence="2" type="ORF">SKAU_G00128840</name>
</gene>
<dbReference type="Pfam" id="PF00443">
    <property type="entry name" value="UCH"/>
    <property type="match status" value="1"/>
</dbReference>
<dbReference type="GO" id="GO:0004843">
    <property type="term" value="F:cysteine-type deubiquitinase activity"/>
    <property type="evidence" value="ECO:0007669"/>
    <property type="project" value="InterPro"/>
</dbReference>
<name>A0A9Q1J352_SYNKA</name>
<evidence type="ECO:0000313" key="2">
    <source>
        <dbReference type="EMBL" id="KAJ8364053.1"/>
    </source>
</evidence>
<keyword evidence="3" id="KW-1185">Reference proteome</keyword>
<dbReference type="Proteomes" id="UP001152622">
    <property type="component" value="Chromosome 4"/>
</dbReference>
<organism evidence="2 3">
    <name type="scientific">Synaphobranchus kaupii</name>
    <name type="common">Kaup's arrowtooth eel</name>
    <dbReference type="NCBI Taxonomy" id="118154"/>
    <lineage>
        <taxon>Eukaryota</taxon>
        <taxon>Metazoa</taxon>
        <taxon>Chordata</taxon>
        <taxon>Craniata</taxon>
        <taxon>Vertebrata</taxon>
        <taxon>Euteleostomi</taxon>
        <taxon>Actinopterygii</taxon>
        <taxon>Neopterygii</taxon>
        <taxon>Teleostei</taxon>
        <taxon>Anguilliformes</taxon>
        <taxon>Synaphobranchidae</taxon>
        <taxon>Synaphobranchus</taxon>
    </lineage>
</organism>